<evidence type="ECO:0000259" key="13">
    <source>
        <dbReference type="SMART" id="SM00809"/>
    </source>
</evidence>
<dbReference type="GO" id="GO:0006886">
    <property type="term" value="P:intracellular protein transport"/>
    <property type="evidence" value="ECO:0007669"/>
    <property type="project" value="UniProtKB-UniRule"/>
</dbReference>
<dbReference type="SUPFAM" id="SSF49348">
    <property type="entry name" value="Clathrin adaptor appendage domain"/>
    <property type="match status" value="1"/>
</dbReference>
<dbReference type="InterPro" id="IPR003164">
    <property type="entry name" value="Clathrin_a-adaptin_app_sub_C"/>
</dbReference>
<keyword evidence="3 11" id="KW-0813">Transport</keyword>
<dbReference type="Pfam" id="PF01602">
    <property type="entry name" value="Adaptin_N"/>
    <property type="match status" value="1"/>
</dbReference>
<evidence type="ECO:0000256" key="3">
    <source>
        <dbReference type="ARBA" id="ARBA00022448"/>
    </source>
</evidence>
<evidence type="ECO:0000256" key="11">
    <source>
        <dbReference type="PIRNR" id="PIRNR037091"/>
    </source>
</evidence>
<dbReference type="InterPro" id="IPR016024">
    <property type="entry name" value="ARM-type_fold"/>
</dbReference>
<dbReference type="Gene3D" id="1.25.10.10">
    <property type="entry name" value="Leucine-rich Repeat Variant"/>
    <property type="match status" value="1"/>
</dbReference>
<comment type="caution">
    <text evidence="14">The sequence shown here is derived from an EMBL/GenBank/DDBJ whole genome shotgun (WGS) entry which is preliminary data.</text>
</comment>
<sequence>MPAVRGEGMRGLAVFISDIRNCKSKEAEIKRINKELANIRNKFKGDKTLDGYQKKKYVCKLLFIFLLGHDIDFGHMEAVNLLSSNKYSEKQIGYLFISVLMNANSDLMKLIIQSIKNDLSSRNPIHVNLALQCIANIGSREMAETFGNEIPRLLVSGETIDVVKQSAALCLLRLYRSMPDLSPSGEFTSRIVHLLNDQHMGVVTAAVSLINALVHRNPDEYKGCISLAVSRLSRIVTASYTDLQDYTYYFVPAPWLSVKLLRLLQNYPPPEDAGVRGRLNECLETILNKAQEPLKSKKVQHSNAKNAILFEAISLIIHMDNEANLLVRACNQLGQFLQHRETNLRYLALESMCLLATSEFSHEAVKKHQDTVINALKTERDVSVRQRAVDLLYAMCDKSNAEEIVAEMLAYLETADYSIREEMVLKVAILAEKYASDYTWYVDVILNLIRIAGDYVSEEVWYRVIQIVINREDVQGYAAKTVFEALQAPACHENMVKVAGYILGEFGNLIAGDQRSSPIIQFQLLNSKYHLCSTATRALLLTTYVKFINLFPEIKVDIQTVLKNHSNIRSADAELQQRTVEYLQLSQIATTEVLATVLEEMPPFPERESSILATLKKKKPGMTAPIAKEGTKSSSASTSAAAAIAKDSSTDLLGLSTIPPVSAGNQSNSNLLVDLFGDSTASNDTNAIASSNGLNGSNGSDIIHSNEECLEKLLCKNNGILYENSMIQIGIKSDYKQNLGRISIFYGNKTNGKFLDFLPTVTCSESLARCLNVQAKPVETAIEGGAQVQQLINIECIDHFSALPRLSVQFTSGSLPYTVVLNIPVTVNKFFEATTMNSENFFQRWKNLNNPGQEAQKIFKSKYPMESDNPATKLSGFGFQLLENVDPNPENYVCAAIFHSRLVQVGCLLRLEPNKQAQMYRLTIRSSKNETSARICELLQDQF</sequence>
<dbReference type="SUPFAM" id="SSF55711">
    <property type="entry name" value="Subdomain of clathrin and coatomer appendage domain"/>
    <property type="match status" value="1"/>
</dbReference>
<evidence type="ECO:0000256" key="5">
    <source>
        <dbReference type="ARBA" id="ARBA00022583"/>
    </source>
</evidence>
<dbReference type="Gene3D" id="3.30.310.10">
    <property type="entry name" value="TATA-Binding Protein"/>
    <property type="match status" value="1"/>
</dbReference>
<accession>A0A9Q0RPV6</accession>
<protein>
    <recommendedName>
        <fullName evidence="10 11">AP-2 complex subunit alpha</fullName>
    </recommendedName>
</protein>
<dbReference type="Pfam" id="PF02883">
    <property type="entry name" value="Alpha_adaptinC2"/>
    <property type="match status" value="1"/>
</dbReference>
<evidence type="ECO:0000256" key="4">
    <source>
        <dbReference type="ARBA" id="ARBA00022475"/>
    </source>
</evidence>
<evidence type="ECO:0000256" key="1">
    <source>
        <dbReference type="ARBA" id="ARBA00004277"/>
    </source>
</evidence>
<dbReference type="Proteomes" id="UP001142055">
    <property type="component" value="Chromosome 2"/>
</dbReference>
<dbReference type="FunFam" id="3.30.310.10:FF:000004">
    <property type="entry name" value="AP-2 complex subunit alpha"/>
    <property type="match status" value="1"/>
</dbReference>
<dbReference type="GO" id="GO:0035615">
    <property type="term" value="F:clathrin adaptor activity"/>
    <property type="evidence" value="ECO:0007669"/>
    <property type="project" value="InterPro"/>
</dbReference>
<dbReference type="FunFam" id="1.25.10.10:FF:000020">
    <property type="entry name" value="AP-2 complex subunit alpha"/>
    <property type="match status" value="1"/>
</dbReference>
<dbReference type="Pfam" id="PF02296">
    <property type="entry name" value="Alpha_adaptin_C"/>
    <property type="match status" value="1"/>
</dbReference>
<dbReference type="InterPro" id="IPR013041">
    <property type="entry name" value="Clathrin_app_Ig-like_sf"/>
</dbReference>
<dbReference type="PIRSF" id="PIRSF037091">
    <property type="entry name" value="AP2_complex_alpha"/>
    <property type="match status" value="1"/>
</dbReference>
<dbReference type="OMA" id="PVLMHRY"/>
<dbReference type="OrthoDB" id="413467at2759"/>
<keyword evidence="7 11" id="KW-0472">Membrane</keyword>
<keyword evidence="6 11" id="KW-0653">Protein transport</keyword>
<dbReference type="PANTHER" id="PTHR22780">
    <property type="entry name" value="ADAPTIN, ALPHA/GAMMA/EPSILON"/>
    <property type="match status" value="1"/>
</dbReference>
<comment type="function">
    <text evidence="11">Adaptins are components of the adaptor complexes which link clathrin to receptors in coated vesicles. Clathrin-associated protein complexes are believed to interact with the cytoplasmic tails of membrane proteins, leading to their selection and concentration.</text>
</comment>
<comment type="similarity">
    <text evidence="11">Belongs to the adaptor complexes large subunit family.</text>
</comment>
<keyword evidence="15" id="KW-1185">Reference proteome</keyword>
<name>A0A9Q0RPV6_BLOTA</name>
<dbReference type="InterPro" id="IPR017104">
    <property type="entry name" value="AP2_complex_asu"/>
</dbReference>
<comment type="subcellular location">
    <subcellularLocation>
        <location evidence="2">Cell membrane</location>
        <topology evidence="2">Peripheral membrane protein</topology>
        <orientation evidence="2">Cytoplasmic side</orientation>
    </subcellularLocation>
    <subcellularLocation>
        <location evidence="1">Membrane</location>
        <location evidence="1">Coated pit</location>
        <topology evidence="1">Peripheral membrane protein</topology>
        <orientation evidence="1">Cytoplasmic side</orientation>
    </subcellularLocation>
</comment>
<evidence type="ECO:0000313" key="14">
    <source>
        <dbReference type="EMBL" id="KAJ6221261.1"/>
    </source>
</evidence>
<dbReference type="InterPro" id="IPR009028">
    <property type="entry name" value="Coatomer/calthrin_app_sub_C"/>
</dbReference>
<evidence type="ECO:0000256" key="12">
    <source>
        <dbReference type="PIRSR" id="PIRSR037091-1"/>
    </source>
</evidence>
<evidence type="ECO:0000256" key="8">
    <source>
        <dbReference type="ARBA" id="ARBA00023176"/>
    </source>
</evidence>
<feature type="binding site" evidence="12">
    <location>
        <position position="42"/>
    </location>
    <ligand>
        <name>a 1,2-diacyl-sn-glycero-3-phospho-(1D-myo-inositol-3,4,5-trisphosphate)</name>
        <dbReference type="ChEBI" id="CHEBI:57836"/>
    </ligand>
</feature>
<dbReference type="InterPro" id="IPR050840">
    <property type="entry name" value="Adaptor_Complx_Large_Subunit"/>
</dbReference>
<dbReference type="GO" id="GO:0030122">
    <property type="term" value="C:AP-2 adaptor complex"/>
    <property type="evidence" value="ECO:0007669"/>
    <property type="project" value="InterPro"/>
</dbReference>
<dbReference type="InterPro" id="IPR002553">
    <property type="entry name" value="Clathrin/coatomer_adapt-like_N"/>
</dbReference>
<feature type="domain" description="Clathrin adaptor alpha/beta/gamma-adaptin appendage Ig-like subdomain" evidence="13">
    <location>
        <begin position="711"/>
        <end position="824"/>
    </location>
</feature>
<dbReference type="InterPro" id="IPR012295">
    <property type="entry name" value="TBP_dom_sf"/>
</dbReference>
<reference evidence="14" key="1">
    <citation type="submission" date="2022-12" db="EMBL/GenBank/DDBJ databases">
        <title>Genome assemblies of Blomia tropicalis.</title>
        <authorList>
            <person name="Cui Y."/>
        </authorList>
    </citation>
    <scope>NUCLEOTIDE SEQUENCE</scope>
    <source>
        <tissue evidence="14">Adult mites</tissue>
    </source>
</reference>
<dbReference type="GO" id="GO:0072583">
    <property type="term" value="P:clathrin-dependent endocytosis"/>
    <property type="evidence" value="ECO:0007669"/>
    <property type="project" value="InterPro"/>
</dbReference>
<comment type="subunit">
    <text evidence="9">Adaptor protein complex 2 (AP-2) is a heterotetramer composed of two large adaptins (alpha-type and beta-type subunits), a medium adaptin (mu-type subunit AP50) and a small adaptin (sigma-type subunit AP17).</text>
</comment>
<proteinExistence type="inferred from homology"/>
<dbReference type="SUPFAM" id="SSF48371">
    <property type="entry name" value="ARM repeat"/>
    <property type="match status" value="1"/>
</dbReference>
<evidence type="ECO:0000256" key="2">
    <source>
        <dbReference type="ARBA" id="ARBA00004413"/>
    </source>
</evidence>
<gene>
    <name evidence="14" type="ORF">RDWZM_007073</name>
</gene>
<evidence type="ECO:0000313" key="15">
    <source>
        <dbReference type="Proteomes" id="UP001142055"/>
    </source>
</evidence>
<dbReference type="FunFam" id="2.60.40.1230:FF:000003">
    <property type="entry name" value="AP-2 complex subunit alpha"/>
    <property type="match status" value="1"/>
</dbReference>
<keyword evidence="8 11" id="KW-0168">Coated pit</keyword>
<dbReference type="InterPro" id="IPR008152">
    <property type="entry name" value="Clathrin_a/b/g-adaptin_app_Ig"/>
</dbReference>
<dbReference type="AlphaFoldDB" id="A0A9Q0RPV6"/>
<dbReference type="EMBL" id="JAPWDV010000002">
    <property type="protein sequence ID" value="KAJ6221261.1"/>
    <property type="molecule type" value="Genomic_DNA"/>
</dbReference>
<keyword evidence="4" id="KW-1003">Cell membrane</keyword>
<evidence type="ECO:0000256" key="9">
    <source>
        <dbReference type="ARBA" id="ARBA00062716"/>
    </source>
</evidence>
<keyword evidence="5 11" id="KW-0254">Endocytosis</keyword>
<feature type="binding site" evidence="12">
    <location>
        <begin position="10"/>
        <end position="11"/>
    </location>
    <ligand>
        <name>a 1,2-diacyl-sn-glycero-3-phospho-(1D-myo-inositol-3,4,5-trisphosphate)</name>
        <dbReference type="ChEBI" id="CHEBI:57836"/>
    </ligand>
</feature>
<dbReference type="SMART" id="SM00809">
    <property type="entry name" value="Alpha_adaptinC2"/>
    <property type="match status" value="1"/>
</dbReference>
<evidence type="ECO:0000256" key="10">
    <source>
        <dbReference type="ARBA" id="ARBA00068769"/>
    </source>
</evidence>
<dbReference type="Gene3D" id="2.60.40.1230">
    <property type="match status" value="1"/>
</dbReference>
<dbReference type="InterPro" id="IPR011989">
    <property type="entry name" value="ARM-like"/>
</dbReference>
<feature type="binding site" evidence="12">
    <location>
        <position position="52"/>
    </location>
    <ligand>
        <name>a 1,2-diacyl-sn-glycero-3-phospho-(1D-myo-inositol-3,4,5-trisphosphate)</name>
        <dbReference type="ChEBI" id="CHEBI:57836"/>
    </ligand>
</feature>
<evidence type="ECO:0000256" key="7">
    <source>
        <dbReference type="ARBA" id="ARBA00023136"/>
    </source>
</evidence>
<evidence type="ECO:0000256" key="6">
    <source>
        <dbReference type="ARBA" id="ARBA00022927"/>
    </source>
</evidence>
<feature type="binding site" evidence="12">
    <location>
        <begin position="56"/>
        <end position="60"/>
    </location>
    <ligand>
        <name>a 1,2-diacyl-sn-glycero-3-phospho-(1D-myo-inositol-3,4,5-trisphosphate)</name>
        <dbReference type="ChEBI" id="CHEBI:57836"/>
    </ligand>
</feature>
<organism evidence="14 15">
    <name type="scientific">Blomia tropicalis</name>
    <name type="common">Mite</name>
    <dbReference type="NCBI Taxonomy" id="40697"/>
    <lineage>
        <taxon>Eukaryota</taxon>
        <taxon>Metazoa</taxon>
        <taxon>Ecdysozoa</taxon>
        <taxon>Arthropoda</taxon>
        <taxon>Chelicerata</taxon>
        <taxon>Arachnida</taxon>
        <taxon>Acari</taxon>
        <taxon>Acariformes</taxon>
        <taxon>Sarcoptiformes</taxon>
        <taxon>Astigmata</taxon>
        <taxon>Glycyphagoidea</taxon>
        <taxon>Echimyopodidae</taxon>
        <taxon>Blomia</taxon>
    </lineage>
</organism>